<dbReference type="InterPro" id="IPR029154">
    <property type="entry name" value="HIBADH-like_NADP-bd"/>
</dbReference>
<dbReference type="GO" id="GO:0051287">
    <property type="term" value="F:NAD binding"/>
    <property type="evidence" value="ECO:0007669"/>
    <property type="project" value="InterPro"/>
</dbReference>
<dbReference type="PANTHER" id="PTHR43580:SF2">
    <property type="entry name" value="CYTOKINE-LIKE NUCLEAR FACTOR N-PAC"/>
    <property type="match status" value="1"/>
</dbReference>
<reference evidence="7 8" key="1">
    <citation type="submission" date="2019-05" db="EMBL/GenBank/DDBJ databases">
        <title>Streptomyces sp. NEAU-C151, a novel actinomycete isolated from soil.</title>
        <authorList>
            <person name="Han L."/>
            <person name="Jiang H."/>
        </authorList>
    </citation>
    <scope>NUCLEOTIDE SEQUENCE [LARGE SCALE GENOMIC DNA]</scope>
    <source>
        <strain evidence="7 8">NEAU-C151</strain>
    </source>
</reference>
<keyword evidence="3" id="KW-0520">NAD</keyword>
<evidence type="ECO:0000256" key="1">
    <source>
        <dbReference type="ARBA" id="ARBA00009080"/>
    </source>
</evidence>
<dbReference type="Pfam" id="PF03446">
    <property type="entry name" value="NAD_binding_2"/>
    <property type="match status" value="1"/>
</dbReference>
<dbReference type="AlphaFoldDB" id="A0A5R9G172"/>
<evidence type="ECO:0000259" key="5">
    <source>
        <dbReference type="Pfam" id="PF03446"/>
    </source>
</evidence>
<sequence>MSGGDGAGDRRVALVGTGRMGGAMARRLRDAGFEVIAYNRTRAKAEAVADTVAATPREAAAGAWTVLVSLADDAAVTEAYGGDDGIAAGLRPGSVVLDTSTIAPETVSALHTLVDKTGASLLDTPVSGSVSFVEQGRLTVLAGGSAEALERARPVLDTLAARVFHLGDSGSGAAMKLAVNSVVHALNQALSEALVLAERAGVPRESAYEVFAASAAGAPFVHYKKDAYLHPEDTPVAFTLELVAKDLDLILGLAERVGAPMQQAYVNGRLARAAAEAGFAERDLSAMAEFLRSGRA</sequence>
<keyword evidence="8" id="KW-1185">Reference proteome</keyword>
<protein>
    <submittedName>
        <fullName evidence="7">NAD(P)-dependent oxidoreductase</fullName>
    </submittedName>
</protein>
<evidence type="ECO:0000259" key="6">
    <source>
        <dbReference type="Pfam" id="PF14833"/>
    </source>
</evidence>
<dbReference type="GO" id="GO:0016491">
    <property type="term" value="F:oxidoreductase activity"/>
    <property type="evidence" value="ECO:0007669"/>
    <property type="project" value="UniProtKB-KW"/>
</dbReference>
<evidence type="ECO:0000313" key="8">
    <source>
        <dbReference type="Proteomes" id="UP000305906"/>
    </source>
</evidence>
<dbReference type="PANTHER" id="PTHR43580">
    <property type="entry name" value="OXIDOREDUCTASE GLYR1-RELATED"/>
    <property type="match status" value="1"/>
</dbReference>
<dbReference type="Gene3D" id="3.40.50.720">
    <property type="entry name" value="NAD(P)-binding Rossmann-like Domain"/>
    <property type="match status" value="1"/>
</dbReference>
<name>A0A5R9G172_9ACTN</name>
<dbReference type="Proteomes" id="UP000305906">
    <property type="component" value="Unassembled WGS sequence"/>
</dbReference>
<proteinExistence type="inferred from homology"/>
<organism evidence="7 8">
    <name type="scientific">Streptomyces montanus</name>
    <dbReference type="NCBI Taxonomy" id="2580423"/>
    <lineage>
        <taxon>Bacteria</taxon>
        <taxon>Bacillati</taxon>
        <taxon>Actinomycetota</taxon>
        <taxon>Actinomycetes</taxon>
        <taxon>Kitasatosporales</taxon>
        <taxon>Streptomycetaceae</taxon>
        <taxon>Streptomyces</taxon>
    </lineage>
</organism>
<dbReference type="Pfam" id="PF14833">
    <property type="entry name" value="NAD_binding_11"/>
    <property type="match status" value="1"/>
</dbReference>
<dbReference type="InterPro" id="IPR051265">
    <property type="entry name" value="HIBADH-related_NP60_sf"/>
</dbReference>
<dbReference type="InterPro" id="IPR013328">
    <property type="entry name" value="6PGD_dom2"/>
</dbReference>
<gene>
    <name evidence="7" type="ORF">FE633_00795</name>
</gene>
<evidence type="ECO:0000256" key="2">
    <source>
        <dbReference type="ARBA" id="ARBA00023002"/>
    </source>
</evidence>
<dbReference type="SUPFAM" id="SSF51735">
    <property type="entry name" value="NAD(P)-binding Rossmann-fold domains"/>
    <property type="match status" value="1"/>
</dbReference>
<dbReference type="GO" id="GO:0050661">
    <property type="term" value="F:NADP binding"/>
    <property type="evidence" value="ECO:0007669"/>
    <property type="project" value="InterPro"/>
</dbReference>
<dbReference type="Gene3D" id="1.10.1040.10">
    <property type="entry name" value="N-(1-d-carboxylethyl)-l-norvaline Dehydrogenase, domain 2"/>
    <property type="match status" value="1"/>
</dbReference>
<comment type="similarity">
    <text evidence="1">Belongs to the HIBADH-related family.</text>
</comment>
<feature type="active site" evidence="4">
    <location>
        <position position="176"/>
    </location>
</feature>
<comment type="caution">
    <text evidence="7">The sequence shown here is derived from an EMBL/GenBank/DDBJ whole genome shotgun (WGS) entry which is preliminary data.</text>
</comment>
<evidence type="ECO:0000256" key="4">
    <source>
        <dbReference type="PIRSR" id="PIRSR000103-1"/>
    </source>
</evidence>
<dbReference type="PIRSF" id="PIRSF000103">
    <property type="entry name" value="HIBADH"/>
    <property type="match status" value="1"/>
</dbReference>
<keyword evidence="2" id="KW-0560">Oxidoreductase</keyword>
<dbReference type="InterPro" id="IPR015815">
    <property type="entry name" value="HIBADH-related"/>
</dbReference>
<dbReference type="InterPro" id="IPR036291">
    <property type="entry name" value="NAD(P)-bd_dom_sf"/>
</dbReference>
<evidence type="ECO:0000313" key="7">
    <source>
        <dbReference type="EMBL" id="TLS48056.1"/>
    </source>
</evidence>
<dbReference type="RefSeq" id="WP_138043028.1">
    <property type="nucleotide sequence ID" value="NZ_VBZC01000001.1"/>
</dbReference>
<dbReference type="EMBL" id="VBZC01000001">
    <property type="protein sequence ID" value="TLS48056.1"/>
    <property type="molecule type" value="Genomic_DNA"/>
</dbReference>
<dbReference type="InterPro" id="IPR006115">
    <property type="entry name" value="6PGDH_NADP-bd"/>
</dbReference>
<dbReference type="InterPro" id="IPR008927">
    <property type="entry name" value="6-PGluconate_DH-like_C_sf"/>
</dbReference>
<feature type="domain" description="3-hydroxyisobutyrate dehydrogenase-like NAD-binding" evidence="6">
    <location>
        <begin position="170"/>
        <end position="290"/>
    </location>
</feature>
<accession>A0A5R9G172</accession>
<dbReference type="SUPFAM" id="SSF48179">
    <property type="entry name" value="6-phosphogluconate dehydrogenase C-terminal domain-like"/>
    <property type="match status" value="1"/>
</dbReference>
<feature type="domain" description="6-phosphogluconate dehydrogenase NADP-binding" evidence="5">
    <location>
        <begin position="12"/>
        <end position="167"/>
    </location>
</feature>
<evidence type="ECO:0000256" key="3">
    <source>
        <dbReference type="ARBA" id="ARBA00023027"/>
    </source>
</evidence>